<proteinExistence type="inferred from homology"/>
<evidence type="ECO:0000313" key="12">
    <source>
        <dbReference type="Proteomes" id="UP000237351"/>
    </source>
</evidence>
<sequence length="387" mass="43243">MNTNDAILTINYGSSSLKIALFDMTVEPLKKILTFSVINDVLIVKNEDHKVLDEQKNLPQSLAKTIKKILDWINKNNSSYSLRAVGHRIVHGGNRYLKTTLLHDVVVRDLENFIPLAPLHQGYNLMPISIIKTLYPQLPQFACFDTSFHVTQSKELKIFGLPRRYYDQGIYRYGFHGLSFAAVLEKLPVDLKNKRVIIAHLGSGASLAAIKDSQSVYTTTGFSALEGLLMGTRCGTVDPGVLLYLLEEKKMSLKDLKHLLYEESGLLGLSGISSDMKVLLESVSPDANEAIQVYVHRILQYIGSMMVFLKGLDVIVFTAGVGENAPQIRKKIIQGLSWYGVSLDDETNDKNQEMLISDKKSTVKIMIIKTDEEKIIAEEVLQSLALV</sequence>
<feature type="binding site" evidence="9">
    <location>
        <begin position="320"/>
        <end position="324"/>
    </location>
    <ligand>
        <name>ATP</name>
        <dbReference type="ChEBI" id="CHEBI:30616"/>
    </ligand>
</feature>
<evidence type="ECO:0000256" key="1">
    <source>
        <dbReference type="ARBA" id="ARBA00008748"/>
    </source>
</evidence>
<dbReference type="RefSeq" id="WP_085783956.1">
    <property type="nucleotide sequence ID" value="NZ_CP008743.1"/>
</dbReference>
<dbReference type="Proteomes" id="UP000237351">
    <property type="component" value="Chromosome"/>
</dbReference>
<gene>
    <name evidence="9" type="primary">ackA</name>
    <name evidence="11" type="ORF">GQ61_03440</name>
</gene>
<feature type="binding site" evidence="9">
    <location>
        <position position="88"/>
    </location>
    <ligand>
        <name>substrate</name>
    </ligand>
</feature>
<evidence type="ECO:0000256" key="7">
    <source>
        <dbReference type="ARBA" id="ARBA00022840"/>
    </source>
</evidence>
<evidence type="ECO:0000256" key="3">
    <source>
        <dbReference type="ARBA" id="ARBA00022679"/>
    </source>
</evidence>
<dbReference type="SUPFAM" id="SSF53067">
    <property type="entry name" value="Actin-like ATPase domain"/>
    <property type="match status" value="2"/>
</dbReference>
<dbReference type="HAMAP" id="MF_00020">
    <property type="entry name" value="Acetate_kinase"/>
    <property type="match status" value="1"/>
</dbReference>
<dbReference type="GO" id="GO:0005829">
    <property type="term" value="C:cytosol"/>
    <property type="evidence" value="ECO:0007669"/>
    <property type="project" value="TreeGrafter"/>
</dbReference>
<dbReference type="PANTHER" id="PTHR21060">
    <property type="entry name" value="ACETATE KINASE"/>
    <property type="match status" value="1"/>
</dbReference>
<evidence type="ECO:0000256" key="6">
    <source>
        <dbReference type="ARBA" id="ARBA00022777"/>
    </source>
</evidence>
<evidence type="ECO:0000313" key="11">
    <source>
        <dbReference type="EMBL" id="ARN84531.1"/>
    </source>
</evidence>
<dbReference type="InterPro" id="IPR004372">
    <property type="entry name" value="Ac/propionate_kinase"/>
</dbReference>
<comment type="cofactor">
    <cofactor evidence="9">
        <name>Mg(2+)</name>
        <dbReference type="ChEBI" id="CHEBI:18420"/>
    </cofactor>
    <cofactor evidence="9">
        <name>Mn(2+)</name>
        <dbReference type="ChEBI" id="CHEBI:29035"/>
    </cofactor>
    <text evidence="9">Mg(2+). Can also accept Mn(2+).</text>
</comment>
<dbReference type="STRING" id="1414854.GQ61_03440"/>
<dbReference type="InterPro" id="IPR023865">
    <property type="entry name" value="Aliphatic_acid_kinase_CS"/>
</dbReference>
<comment type="subunit">
    <text evidence="9">Homodimer.</text>
</comment>
<dbReference type="GO" id="GO:0005524">
    <property type="term" value="F:ATP binding"/>
    <property type="evidence" value="ECO:0007669"/>
    <property type="project" value="UniProtKB-KW"/>
</dbReference>
<accession>A0A1W6N428</accession>
<comment type="catalytic activity">
    <reaction evidence="9">
        <text>acetate + ATP = acetyl phosphate + ADP</text>
        <dbReference type="Rhea" id="RHEA:11352"/>
        <dbReference type="ChEBI" id="CHEBI:22191"/>
        <dbReference type="ChEBI" id="CHEBI:30089"/>
        <dbReference type="ChEBI" id="CHEBI:30616"/>
        <dbReference type="ChEBI" id="CHEBI:456216"/>
        <dbReference type="EC" id="2.7.2.1"/>
    </reaction>
</comment>
<dbReference type="GO" id="GO:0006083">
    <property type="term" value="P:acetate metabolic process"/>
    <property type="evidence" value="ECO:0007669"/>
    <property type="project" value="TreeGrafter"/>
</dbReference>
<dbReference type="PRINTS" id="PR00471">
    <property type="entry name" value="ACETATEKNASE"/>
</dbReference>
<keyword evidence="4 9" id="KW-0479">Metal-binding</keyword>
<keyword evidence="7 9" id="KW-0067">ATP-binding</keyword>
<dbReference type="EC" id="2.7.2.1" evidence="9"/>
<feature type="site" description="Transition state stabilizer" evidence="9">
    <location>
        <position position="233"/>
    </location>
</feature>
<dbReference type="InterPro" id="IPR000890">
    <property type="entry name" value="Aliphatic_acid_kin_short-chain"/>
</dbReference>
<dbReference type="AlphaFoldDB" id="A0A1W6N428"/>
<keyword evidence="3 9" id="KW-0808">Transferase</keyword>
<keyword evidence="8 9" id="KW-0460">Magnesium</keyword>
<dbReference type="PANTHER" id="PTHR21060:SF21">
    <property type="entry name" value="ACETATE KINASE"/>
    <property type="match status" value="1"/>
</dbReference>
<keyword evidence="2 9" id="KW-0963">Cytoplasm</keyword>
<organism evidence="11 12">
    <name type="scientific">Candidatus Nucleicultrix amoebiphila FS5</name>
    <dbReference type="NCBI Taxonomy" id="1414854"/>
    <lineage>
        <taxon>Bacteria</taxon>
        <taxon>Pseudomonadati</taxon>
        <taxon>Pseudomonadota</taxon>
        <taxon>Alphaproteobacteria</taxon>
        <taxon>Holosporales</taxon>
        <taxon>Candidatus Nucleicultricaceae</taxon>
        <taxon>Candidatus Nucleicultrix</taxon>
    </lineage>
</organism>
<dbReference type="GO" id="GO:0000287">
    <property type="term" value="F:magnesium ion binding"/>
    <property type="evidence" value="ECO:0007669"/>
    <property type="project" value="UniProtKB-UniRule"/>
</dbReference>
<comment type="caution">
    <text evidence="9">Lacks conserved residue(s) required for the propagation of feature annotation.</text>
</comment>
<dbReference type="Gene3D" id="3.30.420.40">
    <property type="match status" value="2"/>
</dbReference>
<comment type="function">
    <text evidence="9">Catalyzes the formation of acetyl phosphate from acetate and ATP. Can also catalyze the reverse reaction.</text>
</comment>
<feature type="site" description="Transition state stabilizer" evidence="9">
    <location>
        <position position="176"/>
    </location>
</feature>
<name>A0A1W6N428_9PROT</name>
<comment type="similarity">
    <text evidence="1 9 10">Belongs to the acetokinase family.</text>
</comment>
<keyword evidence="5 9" id="KW-0547">Nucleotide-binding</keyword>
<evidence type="ECO:0000256" key="8">
    <source>
        <dbReference type="ARBA" id="ARBA00022842"/>
    </source>
</evidence>
<keyword evidence="6 9" id="KW-0418">Kinase</keyword>
<evidence type="ECO:0000256" key="10">
    <source>
        <dbReference type="RuleBase" id="RU003835"/>
    </source>
</evidence>
<feature type="binding site" evidence="9">
    <location>
        <position position="372"/>
    </location>
    <ligand>
        <name>Mg(2+)</name>
        <dbReference type="ChEBI" id="CHEBI:18420"/>
    </ligand>
</feature>
<keyword evidence="12" id="KW-1185">Reference proteome</keyword>
<evidence type="ECO:0000256" key="9">
    <source>
        <dbReference type="HAMAP-Rule" id="MF_00020"/>
    </source>
</evidence>
<comment type="pathway">
    <text evidence="9">Metabolic intermediate biosynthesis; acetyl-CoA biosynthesis; acetyl-CoA from acetate: step 1/2.</text>
</comment>
<dbReference type="OrthoDB" id="9802453at2"/>
<dbReference type="InterPro" id="IPR043129">
    <property type="entry name" value="ATPase_NBD"/>
</dbReference>
<feature type="binding site" evidence="9">
    <location>
        <begin position="200"/>
        <end position="204"/>
    </location>
    <ligand>
        <name>ATP</name>
        <dbReference type="ChEBI" id="CHEBI:30616"/>
    </ligand>
</feature>
<feature type="active site" description="Proton donor/acceptor" evidence="9">
    <location>
        <position position="145"/>
    </location>
</feature>
<dbReference type="NCBIfam" id="TIGR00016">
    <property type="entry name" value="ackA"/>
    <property type="match status" value="1"/>
</dbReference>
<dbReference type="GO" id="GO:0006085">
    <property type="term" value="P:acetyl-CoA biosynthetic process"/>
    <property type="evidence" value="ECO:0007669"/>
    <property type="project" value="UniProtKB-UniRule"/>
</dbReference>
<protein>
    <recommendedName>
        <fullName evidence="9">Acetate kinase</fullName>
        <ecNumber evidence="9">2.7.2.1</ecNumber>
    </recommendedName>
    <alternativeName>
        <fullName evidence="9">Acetokinase</fullName>
    </alternativeName>
</protein>
<dbReference type="KEGG" id="naf:GQ61_03440"/>
<comment type="subcellular location">
    <subcellularLocation>
        <location evidence="9">Cytoplasm</location>
    </subcellularLocation>
</comment>
<dbReference type="GO" id="GO:0008776">
    <property type="term" value="F:acetate kinase activity"/>
    <property type="evidence" value="ECO:0007669"/>
    <property type="project" value="UniProtKB-UniRule"/>
</dbReference>
<evidence type="ECO:0000256" key="4">
    <source>
        <dbReference type="ARBA" id="ARBA00022723"/>
    </source>
</evidence>
<dbReference type="EMBL" id="CP008743">
    <property type="protein sequence ID" value="ARN84531.1"/>
    <property type="molecule type" value="Genomic_DNA"/>
</dbReference>
<dbReference type="UniPathway" id="UPA00340">
    <property type="reaction ID" value="UER00458"/>
</dbReference>
<dbReference type="Pfam" id="PF00871">
    <property type="entry name" value="Acetate_kinase"/>
    <property type="match status" value="1"/>
</dbReference>
<feature type="binding site" evidence="9">
    <location>
        <position position="11"/>
    </location>
    <ligand>
        <name>Mg(2+)</name>
        <dbReference type="ChEBI" id="CHEBI:18420"/>
    </ligand>
</feature>
<evidence type="ECO:0000256" key="2">
    <source>
        <dbReference type="ARBA" id="ARBA00022490"/>
    </source>
</evidence>
<evidence type="ECO:0000256" key="5">
    <source>
        <dbReference type="ARBA" id="ARBA00022741"/>
    </source>
</evidence>
<feature type="binding site" evidence="9">
    <location>
        <position position="18"/>
    </location>
    <ligand>
        <name>ATP</name>
        <dbReference type="ChEBI" id="CHEBI:30616"/>
    </ligand>
</feature>
<reference evidence="11 12" key="1">
    <citation type="submission" date="2014-06" db="EMBL/GenBank/DDBJ databases">
        <title>The genome of the endonuclear symbiont Nucleicultrix amoebiphila.</title>
        <authorList>
            <person name="Schulz F."/>
            <person name="Horn M."/>
        </authorList>
    </citation>
    <scope>NUCLEOTIDE SEQUENCE [LARGE SCALE GENOMIC DNA]</scope>
    <source>
        <strain evidence="11 12">FS5</strain>
    </source>
</reference>
<dbReference type="PIRSF" id="PIRSF000722">
    <property type="entry name" value="Acetate_prop_kin"/>
    <property type="match status" value="1"/>
</dbReference>
<dbReference type="PROSITE" id="PS01075">
    <property type="entry name" value="ACETATE_KINASE_1"/>
    <property type="match status" value="1"/>
</dbReference>